<evidence type="ECO:0000256" key="1">
    <source>
        <dbReference type="ARBA" id="ARBA00004141"/>
    </source>
</evidence>
<dbReference type="EMBL" id="ML977695">
    <property type="protein sequence ID" value="KAF1993584.1"/>
    <property type="molecule type" value="Genomic_DNA"/>
</dbReference>
<name>A0A6A5VX74_9PLEO</name>
<feature type="transmembrane region" description="Helical" evidence="8">
    <location>
        <begin position="491"/>
        <end position="515"/>
    </location>
</feature>
<proteinExistence type="inferred from homology"/>
<feature type="transmembrane region" description="Helical" evidence="8">
    <location>
        <begin position="161"/>
        <end position="184"/>
    </location>
</feature>
<comment type="similarity">
    <text evidence="2 7">Belongs to the major facilitator superfamily. Proton-dependent oligopeptide transporter (POT/PTR) (TC 2.A.17) family.</text>
</comment>
<evidence type="ECO:0000256" key="2">
    <source>
        <dbReference type="ARBA" id="ARBA00005982"/>
    </source>
</evidence>
<dbReference type="FunFam" id="1.20.1250.20:FF:000085">
    <property type="entry name" value="MFS peptide transporter Ptr2"/>
    <property type="match status" value="1"/>
</dbReference>
<evidence type="ECO:0000256" key="4">
    <source>
        <dbReference type="ARBA" id="ARBA00022692"/>
    </source>
</evidence>
<dbReference type="GO" id="GO:0071916">
    <property type="term" value="F:dipeptide transmembrane transporter activity"/>
    <property type="evidence" value="ECO:0007669"/>
    <property type="project" value="UniProtKB-ARBA"/>
</dbReference>
<dbReference type="PANTHER" id="PTHR11654">
    <property type="entry name" value="OLIGOPEPTIDE TRANSPORTER-RELATED"/>
    <property type="match status" value="1"/>
</dbReference>
<feature type="transmembrane region" description="Helical" evidence="8">
    <location>
        <begin position="375"/>
        <end position="392"/>
    </location>
</feature>
<dbReference type="OrthoDB" id="8904098at2759"/>
<evidence type="ECO:0000313" key="9">
    <source>
        <dbReference type="EMBL" id="KAF1993584.1"/>
    </source>
</evidence>
<evidence type="ECO:0000256" key="6">
    <source>
        <dbReference type="ARBA" id="ARBA00023136"/>
    </source>
</evidence>
<dbReference type="Proteomes" id="UP000799779">
    <property type="component" value="Unassembled WGS sequence"/>
</dbReference>
<feature type="transmembrane region" description="Helical" evidence="8">
    <location>
        <begin position="556"/>
        <end position="577"/>
    </location>
</feature>
<dbReference type="PROSITE" id="PS01023">
    <property type="entry name" value="PTR2_2"/>
    <property type="match status" value="1"/>
</dbReference>
<evidence type="ECO:0000256" key="3">
    <source>
        <dbReference type="ARBA" id="ARBA00022448"/>
    </source>
</evidence>
<dbReference type="InterPro" id="IPR018456">
    <property type="entry name" value="PTR2_symporter_CS"/>
</dbReference>
<dbReference type="Pfam" id="PF00854">
    <property type="entry name" value="PTR2"/>
    <property type="match status" value="1"/>
</dbReference>
<comment type="subcellular location">
    <subcellularLocation>
        <location evidence="1 7">Membrane</location>
        <topology evidence="1 7">Multi-pass membrane protein</topology>
    </subcellularLocation>
</comment>
<feature type="transmembrane region" description="Helical" evidence="8">
    <location>
        <begin position="449"/>
        <end position="471"/>
    </location>
</feature>
<evidence type="ECO:0000256" key="5">
    <source>
        <dbReference type="ARBA" id="ARBA00022989"/>
    </source>
</evidence>
<sequence length="608" mass="67328">MSSGAQLDLVDAATAGYPGLSKGMVDGKALDKLESVTDRASEDAFGPNGEIYPTAEELQTLRRVYGKINWMIYIIGIVEMCERFAYYGTTAVFVNFIQQPLPTEGPFPKAGAGGTNGQSGALDLGQRASTSLVLFNQFWSYVMPMIGGWLADEYWGRFKTIYVAIVLATFGHILIIIAAIPSVMANPNGALGSFIVGLIFFGIGVGFFKCNISPLIAEQYEESHPKPFIRTEPDGERVIVDPGITISRIYVRYYMLINVGALVGQIAMVYAEKYVGFWLSFTLPTILFLFCPLLMVVCSKHYVRRPPAGSVISKATKLYALTMKGRFSVNPVTTWRNLAAPDKWENVKPSNLANKPAWMTFDDAWVDEVRRGFKACYVFIWYPIFWLAYGQMNSNMVSQAATMKLNGVPNDVVNNLNPFTLIIFIPIFDKLVYPSLAKAGINFTPLKKVFAGYVCGMLSMAVTAIVQHYIYKLSPCGDRASSCEEPPNMLVWIQTPAYVLIAFSEIFASITGLEYAYTKAPRNMRSLVTGVFWFTHAFSSAVAQAFVPLADDPLLVWLYTVIAVITFVGGIAFWWNFRALDKEDDQLNALPEGQYSAGGETKTKEAKA</sequence>
<keyword evidence="10" id="KW-1185">Reference proteome</keyword>
<dbReference type="InterPro" id="IPR036259">
    <property type="entry name" value="MFS_trans_sf"/>
</dbReference>
<keyword evidence="6 8" id="KW-0472">Membrane</keyword>
<feature type="transmembrane region" description="Helical" evidence="8">
    <location>
        <begin position="190"/>
        <end position="208"/>
    </location>
</feature>
<reference evidence="9" key="1">
    <citation type="journal article" date="2020" name="Stud. Mycol.">
        <title>101 Dothideomycetes genomes: a test case for predicting lifestyles and emergence of pathogens.</title>
        <authorList>
            <person name="Haridas S."/>
            <person name="Albert R."/>
            <person name="Binder M."/>
            <person name="Bloem J."/>
            <person name="Labutti K."/>
            <person name="Salamov A."/>
            <person name="Andreopoulos B."/>
            <person name="Baker S."/>
            <person name="Barry K."/>
            <person name="Bills G."/>
            <person name="Bluhm B."/>
            <person name="Cannon C."/>
            <person name="Castanera R."/>
            <person name="Culley D."/>
            <person name="Daum C."/>
            <person name="Ezra D."/>
            <person name="Gonzalez J."/>
            <person name="Henrissat B."/>
            <person name="Kuo A."/>
            <person name="Liang C."/>
            <person name="Lipzen A."/>
            <person name="Lutzoni F."/>
            <person name="Magnuson J."/>
            <person name="Mondo S."/>
            <person name="Nolan M."/>
            <person name="Ohm R."/>
            <person name="Pangilinan J."/>
            <person name="Park H.-J."/>
            <person name="Ramirez L."/>
            <person name="Alfaro M."/>
            <person name="Sun H."/>
            <person name="Tritt A."/>
            <person name="Yoshinaga Y."/>
            <person name="Zwiers L.-H."/>
            <person name="Turgeon B."/>
            <person name="Goodwin S."/>
            <person name="Spatafora J."/>
            <person name="Crous P."/>
            <person name="Grigoriev I."/>
        </authorList>
    </citation>
    <scope>NUCLEOTIDE SEQUENCE</scope>
    <source>
        <strain evidence="9">CBS 123094</strain>
    </source>
</reference>
<organism evidence="9 10">
    <name type="scientific">Amniculicola lignicola CBS 123094</name>
    <dbReference type="NCBI Taxonomy" id="1392246"/>
    <lineage>
        <taxon>Eukaryota</taxon>
        <taxon>Fungi</taxon>
        <taxon>Dikarya</taxon>
        <taxon>Ascomycota</taxon>
        <taxon>Pezizomycotina</taxon>
        <taxon>Dothideomycetes</taxon>
        <taxon>Pleosporomycetidae</taxon>
        <taxon>Pleosporales</taxon>
        <taxon>Amniculicolaceae</taxon>
        <taxon>Amniculicola</taxon>
    </lineage>
</organism>
<accession>A0A6A5VX74</accession>
<dbReference type="InterPro" id="IPR000109">
    <property type="entry name" value="POT_fam"/>
</dbReference>
<dbReference type="AlphaFoldDB" id="A0A6A5VX74"/>
<protein>
    <submittedName>
        <fullName evidence="9">PTR2-domain-containing protein</fullName>
    </submittedName>
</protein>
<gene>
    <name evidence="9" type="ORF">P154DRAFT_449774</name>
</gene>
<evidence type="ECO:0000313" key="10">
    <source>
        <dbReference type="Proteomes" id="UP000799779"/>
    </source>
</evidence>
<feature type="transmembrane region" description="Helical" evidence="8">
    <location>
        <begin position="253"/>
        <end position="271"/>
    </location>
</feature>
<keyword evidence="4 7" id="KW-0812">Transmembrane</keyword>
<feature type="transmembrane region" description="Helical" evidence="8">
    <location>
        <begin position="527"/>
        <end position="550"/>
    </location>
</feature>
<keyword evidence="5 8" id="KW-1133">Transmembrane helix</keyword>
<feature type="transmembrane region" description="Helical" evidence="8">
    <location>
        <begin position="412"/>
        <end position="428"/>
    </location>
</feature>
<dbReference type="GO" id="GO:0005886">
    <property type="term" value="C:plasma membrane"/>
    <property type="evidence" value="ECO:0007669"/>
    <property type="project" value="UniProtKB-ARBA"/>
</dbReference>
<dbReference type="SUPFAM" id="SSF103473">
    <property type="entry name" value="MFS general substrate transporter"/>
    <property type="match status" value="1"/>
</dbReference>
<keyword evidence="3 7" id="KW-0813">Transport</keyword>
<evidence type="ECO:0000256" key="7">
    <source>
        <dbReference type="RuleBase" id="RU003755"/>
    </source>
</evidence>
<feature type="transmembrane region" description="Helical" evidence="8">
    <location>
        <begin position="277"/>
        <end position="297"/>
    </location>
</feature>
<evidence type="ECO:0000256" key="8">
    <source>
        <dbReference type="SAM" id="Phobius"/>
    </source>
</evidence>
<dbReference type="Gene3D" id="1.20.1250.20">
    <property type="entry name" value="MFS general substrate transporter like domains"/>
    <property type="match status" value="1"/>
</dbReference>